<evidence type="ECO:0000256" key="1">
    <source>
        <dbReference type="ARBA" id="ARBA00022490"/>
    </source>
</evidence>
<dbReference type="InterPro" id="IPR056792">
    <property type="entry name" value="PRC_RimM"/>
</dbReference>
<dbReference type="Gene3D" id="2.30.30.240">
    <property type="entry name" value="PRC-barrel domain"/>
    <property type="match status" value="1"/>
</dbReference>
<dbReference type="PANTHER" id="PTHR33692:SF1">
    <property type="entry name" value="RIBOSOME MATURATION FACTOR RIMM"/>
    <property type="match status" value="1"/>
</dbReference>
<feature type="domain" description="RimM N-terminal" evidence="6">
    <location>
        <begin position="6"/>
        <end position="83"/>
    </location>
</feature>
<evidence type="ECO:0000256" key="2">
    <source>
        <dbReference type="ARBA" id="ARBA00022517"/>
    </source>
</evidence>
<keyword evidence="9" id="KW-1185">Reference proteome</keyword>
<reference evidence="8" key="1">
    <citation type="submission" date="2022-12" db="EMBL/GenBank/DDBJ databases">
        <authorList>
            <person name="Wang J."/>
        </authorList>
    </citation>
    <scope>NUCLEOTIDE SEQUENCE</scope>
    <source>
        <strain evidence="8">HY-45-18</strain>
    </source>
</reference>
<dbReference type="SUPFAM" id="SSF50447">
    <property type="entry name" value="Translation proteins"/>
    <property type="match status" value="1"/>
</dbReference>
<evidence type="ECO:0000313" key="9">
    <source>
        <dbReference type="Proteomes" id="UP001078443"/>
    </source>
</evidence>
<feature type="domain" description="Ribosome maturation factor RimM PRC barrel" evidence="7">
    <location>
        <begin position="97"/>
        <end position="155"/>
    </location>
</feature>
<dbReference type="InterPro" id="IPR002676">
    <property type="entry name" value="RimM_N"/>
</dbReference>
<protein>
    <recommendedName>
        <fullName evidence="5">Ribosome maturation factor RimM</fullName>
    </recommendedName>
</protein>
<dbReference type="SUPFAM" id="SSF50346">
    <property type="entry name" value="PRC-barrel domain"/>
    <property type="match status" value="1"/>
</dbReference>
<dbReference type="PANTHER" id="PTHR33692">
    <property type="entry name" value="RIBOSOME MATURATION FACTOR RIMM"/>
    <property type="match status" value="1"/>
</dbReference>
<keyword evidence="1 5" id="KW-0963">Cytoplasm</keyword>
<dbReference type="Proteomes" id="UP001078443">
    <property type="component" value="Unassembled WGS sequence"/>
</dbReference>
<evidence type="ECO:0000259" key="7">
    <source>
        <dbReference type="Pfam" id="PF24986"/>
    </source>
</evidence>
<comment type="similarity">
    <text evidence="5">Belongs to the RimM family.</text>
</comment>
<dbReference type="HAMAP" id="MF_00014">
    <property type="entry name" value="Ribosome_mat_RimM"/>
    <property type="match status" value="1"/>
</dbReference>
<dbReference type="RefSeq" id="WP_268040241.1">
    <property type="nucleotide sequence ID" value="NZ_JAPQER010000002.1"/>
</dbReference>
<evidence type="ECO:0000256" key="5">
    <source>
        <dbReference type="HAMAP-Rule" id="MF_00014"/>
    </source>
</evidence>
<dbReference type="Pfam" id="PF01782">
    <property type="entry name" value="RimM"/>
    <property type="match status" value="1"/>
</dbReference>
<name>A0ABT4D1C0_9CLOT</name>
<dbReference type="NCBIfam" id="TIGR02273">
    <property type="entry name" value="16S_RimM"/>
    <property type="match status" value="1"/>
</dbReference>
<keyword evidence="4 5" id="KW-0143">Chaperone</keyword>
<gene>
    <name evidence="5 8" type="primary">rimM</name>
    <name evidence="8" type="ORF">OW763_06355</name>
</gene>
<dbReference type="Pfam" id="PF24986">
    <property type="entry name" value="PRC_RimM"/>
    <property type="match status" value="1"/>
</dbReference>
<dbReference type="InterPro" id="IPR011961">
    <property type="entry name" value="RimM"/>
</dbReference>
<comment type="subcellular location">
    <subcellularLocation>
        <location evidence="5">Cytoplasm</location>
    </subcellularLocation>
</comment>
<evidence type="ECO:0000256" key="3">
    <source>
        <dbReference type="ARBA" id="ARBA00022552"/>
    </source>
</evidence>
<dbReference type="InterPro" id="IPR011033">
    <property type="entry name" value="PRC_barrel-like_sf"/>
</dbReference>
<evidence type="ECO:0000259" key="6">
    <source>
        <dbReference type="Pfam" id="PF01782"/>
    </source>
</evidence>
<accession>A0ABT4D1C0</accession>
<comment type="caution">
    <text evidence="8">The sequence shown here is derived from an EMBL/GenBank/DDBJ whole genome shotgun (WGS) entry which is preliminary data.</text>
</comment>
<sequence length="162" mass="18469">MEQFLTVGRIINTHGIKGEIKVKPISDDVKRFKELKEAYINEKLVNIKGCKFQPNKVILKIEGIDSIEEAVKLKNKPIKVKRENAVQLPEDSYYEADIIGCEVFEENGNAIGNVDEIIYTGSNDVYWVKGENEVLIPALKDIILKIDINNKKIIIKSLDVWQ</sequence>
<comment type="domain">
    <text evidence="5">The PRC barrel domain binds ribosomal protein uS19.</text>
</comment>
<dbReference type="InterPro" id="IPR036976">
    <property type="entry name" value="RimM_N_sf"/>
</dbReference>
<evidence type="ECO:0000313" key="8">
    <source>
        <dbReference type="EMBL" id="MCY6483970.1"/>
    </source>
</evidence>
<comment type="subunit">
    <text evidence="5">Binds ribosomal protein uS19.</text>
</comment>
<proteinExistence type="inferred from homology"/>
<dbReference type="Gene3D" id="2.40.30.60">
    <property type="entry name" value="RimM"/>
    <property type="match status" value="1"/>
</dbReference>
<keyword evidence="2 5" id="KW-0690">Ribosome biogenesis</keyword>
<comment type="function">
    <text evidence="5">An accessory protein needed during the final step in the assembly of 30S ribosomal subunit, possibly for assembly of the head region. Essential for efficient processing of 16S rRNA. May be needed both before and after RbfA during the maturation of 16S rRNA. It has affinity for free ribosomal 30S subunits but not for 70S ribosomes.</text>
</comment>
<evidence type="ECO:0000256" key="4">
    <source>
        <dbReference type="ARBA" id="ARBA00023186"/>
    </source>
</evidence>
<organism evidence="8 9">
    <name type="scientific">Clostridium aestuarii</name>
    <dbReference type="NCBI Taxonomy" id="338193"/>
    <lineage>
        <taxon>Bacteria</taxon>
        <taxon>Bacillati</taxon>
        <taxon>Bacillota</taxon>
        <taxon>Clostridia</taxon>
        <taxon>Eubacteriales</taxon>
        <taxon>Clostridiaceae</taxon>
        <taxon>Clostridium</taxon>
    </lineage>
</organism>
<dbReference type="EMBL" id="JAPQER010000002">
    <property type="protein sequence ID" value="MCY6483970.1"/>
    <property type="molecule type" value="Genomic_DNA"/>
</dbReference>
<dbReference type="InterPro" id="IPR009000">
    <property type="entry name" value="Transl_B-barrel_sf"/>
</dbReference>
<keyword evidence="3 5" id="KW-0698">rRNA processing</keyword>